<dbReference type="OrthoDB" id="9780757at2"/>
<evidence type="ECO:0000313" key="8">
    <source>
        <dbReference type="Proteomes" id="UP000006793"/>
    </source>
</evidence>
<feature type="transmembrane region" description="Helical" evidence="6">
    <location>
        <begin position="105"/>
        <end position="121"/>
    </location>
</feature>
<evidence type="ECO:0000256" key="6">
    <source>
        <dbReference type="SAM" id="Phobius"/>
    </source>
</evidence>
<comment type="subcellular location">
    <subcellularLocation>
        <location evidence="1">Cell membrane</location>
        <topology evidence="1">Multi-pass membrane protein</topology>
    </subcellularLocation>
</comment>
<gene>
    <name evidence="7" type="ordered locus">Thein_1080</name>
</gene>
<evidence type="ECO:0000256" key="2">
    <source>
        <dbReference type="ARBA" id="ARBA00022475"/>
    </source>
</evidence>
<keyword evidence="3 6" id="KW-0812">Transmembrane</keyword>
<feature type="transmembrane region" description="Helical" evidence="6">
    <location>
        <begin position="78"/>
        <end position="98"/>
    </location>
</feature>
<dbReference type="InterPro" id="IPR001851">
    <property type="entry name" value="ABC_transp_permease"/>
</dbReference>
<keyword evidence="8" id="KW-1185">Reference proteome</keyword>
<evidence type="ECO:0000313" key="7">
    <source>
        <dbReference type="EMBL" id="AEH44951.1"/>
    </source>
</evidence>
<keyword evidence="2" id="KW-1003">Cell membrane</keyword>
<dbReference type="EMBL" id="CP002683">
    <property type="protein sequence ID" value="AEH44951.1"/>
    <property type="molecule type" value="Genomic_DNA"/>
</dbReference>
<dbReference type="STRING" id="667014.Thein_1080"/>
<evidence type="ECO:0000256" key="5">
    <source>
        <dbReference type="ARBA" id="ARBA00023136"/>
    </source>
</evidence>
<dbReference type="AlphaFoldDB" id="F8ADY6"/>
<keyword evidence="5 6" id="KW-0472">Membrane</keyword>
<feature type="transmembrane region" description="Helical" evidence="6">
    <location>
        <begin position="233"/>
        <end position="257"/>
    </location>
</feature>
<sequence>MRSFLVLYLIIYLLPIFVKNPYYLNVLAFIGLYFLVALGLTIFIGFAGQISLGHGAFYAMGAYGSALSYFYLKLPPFFGTLLAIFVTSLVAGILGRFVLRLKGHYLVMATLALNLIVYISLCEAETITGGISGLPGIPPYCIGGFCFNTDKANYYLIWTIALTIFFFILRLLQGRLGRELKAIKSSEAAARALGLPVLRYKVWSFVFSAVLAALAGALYAHYLSFISPKTFDIFYSVEVVTIVLVGGMGSPWGALAGAAFLTPLPQILSIFEELKDIFYGLSLMLILIFYPQGLISILKTTTWKKFFLPKSLR</sequence>
<dbReference type="FunCoup" id="F8ADY6">
    <property type="interactions" value="196"/>
</dbReference>
<feature type="transmembrane region" description="Helical" evidence="6">
    <location>
        <begin position="127"/>
        <end position="147"/>
    </location>
</feature>
<organism evidence="7 8">
    <name type="scientific">Thermodesulfatator indicus (strain DSM 15286 / JCM 11887 / CIR29812)</name>
    <dbReference type="NCBI Taxonomy" id="667014"/>
    <lineage>
        <taxon>Bacteria</taxon>
        <taxon>Pseudomonadati</taxon>
        <taxon>Thermodesulfobacteriota</taxon>
        <taxon>Thermodesulfobacteria</taxon>
        <taxon>Thermodesulfobacteriales</taxon>
        <taxon>Thermodesulfatatoraceae</taxon>
        <taxon>Thermodesulfatator</taxon>
    </lineage>
</organism>
<dbReference type="RefSeq" id="WP_013907693.1">
    <property type="nucleotide sequence ID" value="NC_015681.1"/>
</dbReference>
<dbReference type="PANTHER" id="PTHR30482:SF10">
    <property type="entry name" value="HIGH-AFFINITY BRANCHED-CHAIN AMINO ACID TRANSPORT PROTEIN BRAE"/>
    <property type="match status" value="1"/>
</dbReference>
<dbReference type="GO" id="GO:0015658">
    <property type="term" value="F:branched-chain amino acid transmembrane transporter activity"/>
    <property type="evidence" value="ECO:0007669"/>
    <property type="project" value="InterPro"/>
</dbReference>
<dbReference type="InParanoid" id="F8ADY6"/>
<dbReference type="PANTHER" id="PTHR30482">
    <property type="entry name" value="HIGH-AFFINITY BRANCHED-CHAIN AMINO ACID TRANSPORT SYSTEM PERMEASE"/>
    <property type="match status" value="1"/>
</dbReference>
<dbReference type="CDD" id="cd06581">
    <property type="entry name" value="TM_PBP1_LivM_like"/>
    <property type="match status" value="1"/>
</dbReference>
<dbReference type="Pfam" id="PF02653">
    <property type="entry name" value="BPD_transp_2"/>
    <property type="match status" value="1"/>
</dbReference>
<dbReference type="HOGENOM" id="CLU_031365_2_2_0"/>
<dbReference type="GO" id="GO:0005886">
    <property type="term" value="C:plasma membrane"/>
    <property type="evidence" value="ECO:0007669"/>
    <property type="project" value="UniProtKB-SubCell"/>
</dbReference>
<feature type="transmembrane region" description="Helical" evidence="6">
    <location>
        <begin position="28"/>
        <end position="48"/>
    </location>
</feature>
<dbReference type="eggNOG" id="COG4177">
    <property type="taxonomic scope" value="Bacteria"/>
</dbReference>
<accession>F8ADY6</accession>
<reference evidence="7 8" key="2">
    <citation type="journal article" date="2012" name="Stand. Genomic Sci.">
        <title>Complete genome sequence of the thermophilic sulfate-reducing ocean bacterium Thermodesulfatator indicus type strain (CIR29812(T)).</title>
        <authorList>
            <person name="Anderson I."/>
            <person name="Saunders E."/>
            <person name="Lapidus A."/>
            <person name="Nolan M."/>
            <person name="Lucas S."/>
            <person name="Tice H."/>
            <person name="Del Rio T.G."/>
            <person name="Cheng J.F."/>
            <person name="Han C."/>
            <person name="Tapia R."/>
            <person name="Goodwin L.A."/>
            <person name="Pitluck S."/>
            <person name="Liolios K."/>
            <person name="Mavromatis K."/>
            <person name="Pagani I."/>
            <person name="Ivanova N."/>
            <person name="Mikhailova N."/>
            <person name="Pati A."/>
            <person name="Chen A."/>
            <person name="Palaniappan K."/>
            <person name="Land M."/>
            <person name="Hauser L."/>
            <person name="Jeffries C.D."/>
            <person name="Chang Y.J."/>
            <person name="Brambilla E.M."/>
            <person name="Rohde M."/>
            <person name="Spring S."/>
            <person name="Goker M."/>
            <person name="Detter J.C."/>
            <person name="Woyke T."/>
            <person name="Bristow J."/>
            <person name="Eisen J.A."/>
            <person name="Markowitz V."/>
            <person name="Hugenholtz P."/>
            <person name="Kyrpides N.C."/>
            <person name="Klenk H.P."/>
        </authorList>
    </citation>
    <scope>NUCLEOTIDE SEQUENCE [LARGE SCALE GENOMIC DNA]</scope>
    <source>
        <strain evidence="8">DSM 15286 / JCM 11887 / CIR29812</strain>
    </source>
</reference>
<keyword evidence="4 6" id="KW-1133">Transmembrane helix</keyword>
<name>F8ADY6_THEID</name>
<feature type="transmembrane region" description="Helical" evidence="6">
    <location>
        <begin position="277"/>
        <end position="298"/>
    </location>
</feature>
<evidence type="ECO:0000256" key="1">
    <source>
        <dbReference type="ARBA" id="ARBA00004651"/>
    </source>
</evidence>
<proteinExistence type="predicted"/>
<feature type="transmembrane region" description="Helical" evidence="6">
    <location>
        <begin position="154"/>
        <end position="172"/>
    </location>
</feature>
<dbReference type="Proteomes" id="UP000006793">
    <property type="component" value="Chromosome"/>
</dbReference>
<evidence type="ECO:0000256" key="4">
    <source>
        <dbReference type="ARBA" id="ARBA00022989"/>
    </source>
</evidence>
<reference evidence="8" key="1">
    <citation type="submission" date="2011-04" db="EMBL/GenBank/DDBJ databases">
        <title>The complete genome of Thermodesulfatator indicus DSM 15286.</title>
        <authorList>
            <person name="Lucas S."/>
            <person name="Copeland A."/>
            <person name="Lapidus A."/>
            <person name="Bruce D."/>
            <person name="Goodwin L."/>
            <person name="Pitluck S."/>
            <person name="Peters L."/>
            <person name="Kyrpides N."/>
            <person name="Mavromatis K."/>
            <person name="Pagani I."/>
            <person name="Ivanova N."/>
            <person name="Saunders L."/>
            <person name="Detter J.C."/>
            <person name="Tapia R."/>
            <person name="Han C."/>
            <person name="Land M."/>
            <person name="Hauser L."/>
            <person name="Markowitz V."/>
            <person name="Cheng J.-F."/>
            <person name="Hugenholtz P."/>
            <person name="Woyke T."/>
            <person name="Wu D."/>
            <person name="Spring S."/>
            <person name="Schroeder M."/>
            <person name="Brambilla E."/>
            <person name="Klenk H.-P."/>
            <person name="Eisen J.A."/>
        </authorList>
    </citation>
    <scope>NUCLEOTIDE SEQUENCE [LARGE SCALE GENOMIC DNA]</scope>
    <source>
        <strain evidence="8">DSM 15286 / JCM 11887 / CIR29812</strain>
    </source>
</reference>
<dbReference type="InterPro" id="IPR043428">
    <property type="entry name" value="LivM-like"/>
</dbReference>
<dbReference type="PATRIC" id="fig|667014.3.peg.1109"/>
<evidence type="ECO:0000256" key="3">
    <source>
        <dbReference type="ARBA" id="ARBA00022692"/>
    </source>
</evidence>
<dbReference type="KEGG" id="tid:Thein_1080"/>
<feature type="transmembrane region" description="Helical" evidence="6">
    <location>
        <begin position="202"/>
        <end position="221"/>
    </location>
</feature>
<dbReference type="PaxDb" id="667014-Thein_1080"/>
<protein>
    <submittedName>
        <fullName evidence="7">Inner-membrane translocator</fullName>
    </submittedName>
</protein>